<organism evidence="1 2">
    <name type="scientific">Violaceomyces palustris</name>
    <dbReference type="NCBI Taxonomy" id="1673888"/>
    <lineage>
        <taxon>Eukaryota</taxon>
        <taxon>Fungi</taxon>
        <taxon>Dikarya</taxon>
        <taxon>Basidiomycota</taxon>
        <taxon>Ustilaginomycotina</taxon>
        <taxon>Ustilaginomycetes</taxon>
        <taxon>Violaceomycetales</taxon>
        <taxon>Violaceomycetaceae</taxon>
        <taxon>Violaceomyces</taxon>
    </lineage>
</organism>
<dbReference type="EMBL" id="KZ820290">
    <property type="protein sequence ID" value="PWN47992.1"/>
    <property type="molecule type" value="Genomic_DNA"/>
</dbReference>
<gene>
    <name evidence="1" type="ORF">IE53DRAFT_412649</name>
</gene>
<reference evidence="1 2" key="1">
    <citation type="journal article" date="2018" name="Mol. Biol. Evol.">
        <title>Broad Genomic Sampling Reveals a Smut Pathogenic Ancestry of the Fungal Clade Ustilaginomycotina.</title>
        <authorList>
            <person name="Kijpornyongpan T."/>
            <person name="Mondo S.J."/>
            <person name="Barry K."/>
            <person name="Sandor L."/>
            <person name="Lee J."/>
            <person name="Lipzen A."/>
            <person name="Pangilinan J."/>
            <person name="LaButti K."/>
            <person name="Hainaut M."/>
            <person name="Henrissat B."/>
            <person name="Grigoriev I.V."/>
            <person name="Spatafora J.W."/>
            <person name="Aime M.C."/>
        </authorList>
    </citation>
    <scope>NUCLEOTIDE SEQUENCE [LARGE SCALE GENOMIC DNA]</scope>
    <source>
        <strain evidence="1 2">SA 807</strain>
    </source>
</reference>
<accession>A0ACD0NQA9</accession>
<evidence type="ECO:0000313" key="1">
    <source>
        <dbReference type="EMBL" id="PWN47992.1"/>
    </source>
</evidence>
<protein>
    <submittedName>
        <fullName evidence="1">Uncharacterized protein</fullName>
    </submittedName>
</protein>
<dbReference type="Proteomes" id="UP000245626">
    <property type="component" value="Unassembled WGS sequence"/>
</dbReference>
<name>A0ACD0NQA9_9BASI</name>
<sequence length="1015" mass="114559">MFPRAPRFDQRVPDETPGPNAYDPKEPLAHYKKGLICEKDARFRYPKVNDENLTSSSTTKQVPLSQSTKTNLATSSGPTQITFSSQIKSKMEERISKLEAKLQDVERERSNLSNDKASIQIELRLSAQRETKLRSQLEKQEKLNSQLRERSNGLSSLQSRLDELMKVHEDSKSKRQAEIVGLRDQLEAERQRQKVESSKYQAVARELEVRLEKAESKVKDYKDALASAERDVAEANERLEETKGDLDVKRGEKGEEVERLLSEKERILVRLEEVEQGRKKERERAEERQNELQSLVEDLEREKRGSEGEIRRLKDSLERSDQDLRSLREDLRLERESGNSERVSQLESLQGRLSDEQGRCRRLEEEVRSLEDRLEGLEEENDEQESLWQANLEILAKACGKAVSDLKQSHQEEITRLRYEVHRSRIELAQAEKASEERQSQLVEVVAVVKQVQEERDSIKGLLVQTERDTDRCREMGGGEGERGDDASGTDRLRFATLDQDLEEIDLEAQRIEALVMESELETARTRCDQLSQELDELLQQTLSYSSERKVIERNAERNGETVEKLKKEKEDALREVEACKRKMVEHMELTYEVDRLNQEKEEALRELKLQQEANKTMSTCLGNAKMAERMRLEEIGRLSEELESACQYESLYKTLCTETRHLLSRNRLAESEAASLSALNAELLSHNNPNQKILYMDRVRRELDSAKQEVTALSLELEDQRDLNIRLQAELDKYRSIETPLSERPRAALLRVSRGAGNPAQSQSVGPSNGFSRSLLNASFSEGFSNPNPQTTVAQPTATFKSSTVKPLDPLKGRRMSRGTGGARRVTIGNKNPDRDQTTRTINPAASQHSSGPIPSSSNHFSRSIPFTSSSSSVPPSSPPTSSMQNHSTPISYGFQEEGGGRGGGGGRGRKSLSRLSLGKVNRDPNRPRASRVFVQRGRRSGSILPPIGSESVELSVIEGSADDVLVQQAGVWKGGDTDGGGGGAWRDFEEEEEDLGVGNYDDGGEMTLDELRG</sequence>
<proteinExistence type="predicted"/>
<keyword evidence="2" id="KW-1185">Reference proteome</keyword>
<evidence type="ECO:0000313" key="2">
    <source>
        <dbReference type="Proteomes" id="UP000245626"/>
    </source>
</evidence>